<reference evidence="2 3" key="1">
    <citation type="journal article" date="2019" name="Gut">
        <title>Antibiotics-induced monodominance of a novel gut bacterial order.</title>
        <authorList>
            <person name="Hildebrand F."/>
            <person name="Moitinho-Silva L."/>
            <person name="Blasche S."/>
            <person name="Jahn M.T."/>
            <person name="Gossmann T.I."/>
            <person name="Heuerta-Cepas J."/>
            <person name="Hercog R."/>
            <person name="Luetge M."/>
            <person name="Bahram M."/>
            <person name="Pryszlak A."/>
            <person name="Alves R.J."/>
            <person name="Waszak S.M."/>
            <person name="Zhu A."/>
            <person name="Ye L."/>
            <person name="Costea P.I."/>
            <person name="Aalvink S."/>
            <person name="Belzer C."/>
            <person name="Forslund S.K."/>
            <person name="Sunagawa S."/>
            <person name="Hentschel U."/>
            <person name="Merten C."/>
            <person name="Patil K.R."/>
            <person name="Benes V."/>
            <person name="Bork P."/>
        </authorList>
    </citation>
    <scope>NUCLEOTIDE SEQUENCE [LARGE SCALE GENOMIC DNA]</scope>
    <source>
        <strain evidence="2 3">HDS1380</strain>
    </source>
</reference>
<dbReference type="EMBL" id="SDOZ01000004">
    <property type="protein sequence ID" value="RXZ58025.1"/>
    <property type="molecule type" value="Genomic_DNA"/>
</dbReference>
<dbReference type="RefSeq" id="WP_129226928.1">
    <property type="nucleotide sequence ID" value="NZ_SDOZ01000004.1"/>
</dbReference>
<dbReference type="PANTHER" id="PTHR42663">
    <property type="entry name" value="HYDROLASE C777.06C-RELATED-RELATED"/>
    <property type="match status" value="1"/>
</dbReference>
<dbReference type="SUPFAM" id="SSF56281">
    <property type="entry name" value="Metallo-hydrolase/oxidoreductase"/>
    <property type="match status" value="1"/>
</dbReference>
<dbReference type="GO" id="GO:0016787">
    <property type="term" value="F:hydrolase activity"/>
    <property type="evidence" value="ECO:0007669"/>
    <property type="project" value="UniProtKB-KW"/>
</dbReference>
<dbReference type="Proteomes" id="UP000291269">
    <property type="component" value="Unassembled WGS sequence"/>
</dbReference>
<name>A0A4Q2K9R2_9FIRM</name>
<evidence type="ECO:0000313" key="3">
    <source>
        <dbReference type="Proteomes" id="UP000291269"/>
    </source>
</evidence>
<feature type="domain" description="Metallo-beta-lactamase" evidence="1">
    <location>
        <begin position="63"/>
        <end position="246"/>
    </location>
</feature>
<evidence type="ECO:0000313" key="2">
    <source>
        <dbReference type="EMBL" id="RXZ58025.1"/>
    </source>
</evidence>
<dbReference type="OrthoDB" id="9781189at2"/>
<gene>
    <name evidence="2" type="ORF">ESZ91_10210</name>
</gene>
<accession>A0A4Q2K9R2</accession>
<sequence>MRIRYLGTAAAEGFPAVFCNCAACKMARELGELRTRSQALIDETLLVDLPPETYYHTVRFGIDLSAVSHLLVTHSHTDHFYAQELVNRGYKFAYGMRAKTLRIYGDETVREVFAEGTAREIKDDVRADIRFITAEPFTAFDCGGYEVYALPAKHTPSERALVYFIRKDGKGILYLNDTGLPDEGLYDFLREHKLRADLVSFDCTLGGSQEIHSGRHMNVYENAQVLEKLLRIGAAAPDVRAVITHFSHNAAPFRKDMDSLAAKFGFIAAYDGMTIEI</sequence>
<dbReference type="AlphaFoldDB" id="A0A4Q2K9R2"/>
<protein>
    <submittedName>
        <fullName evidence="2">MBL fold metallo-hydrolase</fullName>
    </submittedName>
</protein>
<proteinExistence type="predicted"/>
<dbReference type="Pfam" id="PF12706">
    <property type="entry name" value="Lactamase_B_2"/>
    <property type="match status" value="1"/>
</dbReference>
<dbReference type="InterPro" id="IPR001279">
    <property type="entry name" value="Metallo-B-lactamas"/>
</dbReference>
<dbReference type="Gene3D" id="3.60.15.10">
    <property type="entry name" value="Ribonuclease Z/Hydroxyacylglutathione hydrolase-like"/>
    <property type="match status" value="1"/>
</dbReference>
<keyword evidence="2" id="KW-0378">Hydrolase</keyword>
<dbReference type="PANTHER" id="PTHR42663:SF6">
    <property type="entry name" value="HYDROLASE C777.06C-RELATED"/>
    <property type="match status" value="1"/>
</dbReference>
<comment type="caution">
    <text evidence="2">The sequence shown here is derived from an EMBL/GenBank/DDBJ whole genome shotgun (WGS) entry which is preliminary data.</text>
</comment>
<keyword evidence="3" id="KW-1185">Reference proteome</keyword>
<evidence type="ECO:0000259" key="1">
    <source>
        <dbReference type="Pfam" id="PF12706"/>
    </source>
</evidence>
<organism evidence="2 3">
    <name type="scientific">Candidatus Borkfalkia ceftriaxoniphila</name>
    <dbReference type="NCBI Taxonomy" id="2508949"/>
    <lineage>
        <taxon>Bacteria</taxon>
        <taxon>Bacillati</taxon>
        <taxon>Bacillota</taxon>
        <taxon>Clostridia</taxon>
        <taxon>Christensenellales</taxon>
        <taxon>Christensenellaceae</taxon>
        <taxon>Candidatus Borkfalkia</taxon>
    </lineage>
</organism>
<dbReference type="InterPro" id="IPR036866">
    <property type="entry name" value="RibonucZ/Hydroxyglut_hydro"/>
</dbReference>